<gene>
    <name evidence="2" type="ORF">NCTC4824_03288</name>
</gene>
<evidence type="ECO:0000313" key="2">
    <source>
        <dbReference type="EMBL" id="SQI61592.1"/>
    </source>
</evidence>
<name>A0A2X4WSS5_LEDLE</name>
<dbReference type="EMBL" id="LS483476">
    <property type="protein sequence ID" value="SQI61592.1"/>
    <property type="molecule type" value="Genomic_DNA"/>
</dbReference>
<protein>
    <submittedName>
        <fullName evidence="2">Uncharacterized protein</fullName>
    </submittedName>
</protein>
<keyword evidence="1" id="KW-1133">Transmembrane helix</keyword>
<keyword evidence="1" id="KW-0812">Transmembrane</keyword>
<organism evidence="2 3">
    <name type="scientific">Lederbergia lenta</name>
    <name type="common">Bacillus lentus</name>
    <dbReference type="NCBI Taxonomy" id="1467"/>
    <lineage>
        <taxon>Bacteria</taxon>
        <taxon>Bacillati</taxon>
        <taxon>Bacillota</taxon>
        <taxon>Bacilli</taxon>
        <taxon>Bacillales</taxon>
        <taxon>Bacillaceae</taxon>
        <taxon>Lederbergia</taxon>
    </lineage>
</organism>
<dbReference type="KEGG" id="blen:NCTC4824_03288"/>
<evidence type="ECO:0000256" key="1">
    <source>
        <dbReference type="SAM" id="Phobius"/>
    </source>
</evidence>
<evidence type="ECO:0000313" key="3">
    <source>
        <dbReference type="Proteomes" id="UP000249134"/>
    </source>
</evidence>
<keyword evidence="1" id="KW-0472">Membrane</keyword>
<dbReference type="Proteomes" id="UP000249134">
    <property type="component" value="Chromosome 1"/>
</dbReference>
<dbReference type="RefSeq" id="WP_066142173.1">
    <property type="nucleotide sequence ID" value="NZ_CBCSGM010000003.1"/>
</dbReference>
<proteinExistence type="predicted"/>
<keyword evidence="3" id="KW-1185">Reference proteome</keyword>
<feature type="transmembrane region" description="Helical" evidence="1">
    <location>
        <begin position="15"/>
        <end position="39"/>
    </location>
</feature>
<dbReference type="STRING" id="1348624.GCA_001591545_02487"/>
<reference evidence="2 3" key="1">
    <citation type="submission" date="2018-06" db="EMBL/GenBank/DDBJ databases">
        <authorList>
            <consortium name="Pathogen Informatics"/>
            <person name="Doyle S."/>
        </authorList>
    </citation>
    <scope>NUCLEOTIDE SEQUENCE [LARGE SCALE GENOMIC DNA]</scope>
    <source>
        <strain evidence="2 3">NCTC4824</strain>
    </source>
</reference>
<sequence length="78" mass="8624">MNYYRGPQPRPDSRFFFGAPLLGGFVGGLIGGGLGATFARPRRPYYPYPYPPPSYYPYGGPTGPYNYGYGGYGSPYNY</sequence>
<accession>A0A2X4WSS5</accession>
<dbReference type="AlphaFoldDB" id="A0A2X4WSS5"/>